<dbReference type="InterPro" id="IPR013783">
    <property type="entry name" value="Ig-like_fold"/>
</dbReference>
<organism evidence="4 5">
    <name type="scientific">Flavobacterium silvisoli</name>
    <dbReference type="NCBI Taxonomy" id="2529433"/>
    <lineage>
        <taxon>Bacteria</taxon>
        <taxon>Pseudomonadati</taxon>
        <taxon>Bacteroidota</taxon>
        <taxon>Flavobacteriia</taxon>
        <taxon>Flavobacteriales</taxon>
        <taxon>Flavobacteriaceae</taxon>
        <taxon>Flavobacterium</taxon>
    </lineage>
</organism>
<evidence type="ECO:0000313" key="5">
    <source>
        <dbReference type="Proteomes" id="UP000293300"/>
    </source>
</evidence>
<dbReference type="NCBIfam" id="TIGR04183">
    <property type="entry name" value="Por_Secre_tail"/>
    <property type="match status" value="1"/>
</dbReference>
<reference evidence="4 5" key="1">
    <citation type="submission" date="2019-02" db="EMBL/GenBank/DDBJ databases">
        <title>Flavobacterium sp. RD-2-33 isolated from forest soil.</title>
        <authorList>
            <person name="Chaudhary D.K."/>
        </authorList>
    </citation>
    <scope>NUCLEOTIDE SEQUENCE [LARGE SCALE GENOMIC DNA]</scope>
    <source>
        <strain evidence="4 5">RD-2-33</strain>
    </source>
</reference>
<dbReference type="InterPro" id="IPR026444">
    <property type="entry name" value="Secre_tail"/>
</dbReference>
<feature type="signal peptide" evidence="2">
    <location>
        <begin position="1"/>
        <end position="19"/>
    </location>
</feature>
<dbReference type="InterPro" id="IPR003961">
    <property type="entry name" value="FN3_dom"/>
</dbReference>
<dbReference type="PROSITE" id="PS50853">
    <property type="entry name" value="FN3"/>
    <property type="match status" value="1"/>
</dbReference>
<gene>
    <name evidence="4" type="ORF">EZL74_08675</name>
</gene>
<dbReference type="OrthoDB" id="1401747at2"/>
<evidence type="ECO:0000256" key="1">
    <source>
        <dbReference type="ARBA" id="ARBA00022729"/>
    </source>
</evidence>
<keyword evidence="1 2" id="KW-0732">Signal</keyword>
<comment type="caution">
    <text evidence="4">The sequence shown here is derived from an EMBL/GenBank/DDBJ whole genome shotgun (WGS) entry which is preliminary data.</text>
</comment>
<proteinExistence type="predicted"/>
<dbReference type="CDD" id="cd00063">
    <property type="entry name" value="FN3"/>
    <property type="match status" value="1"/>
</dbReference>
<dbReference type="SUPFAM" id="SSF49265">
    <property type="entry name" value="Fibronectin type III"/>
    <property type="match status" value="1"/>
</dbReference>
<evidence type="ECO:0000259" key="3">
    <source>
        <dbReference type="PROSITE" id="PS50853"/>
    </source>
</evidence>
<accession>A0A4Q9YX38</accession>
<dbReference type="Pfam" id="PF18962">
    <property type="entry name" value="Por_Secre_tail"/>
    <property type="match status" value="1"/>
</dbReference>
<dbReference type="Proteomes" id="UP000293300">
    <property type="component" value="Unassembled WGS sequence"/>
</dbReference>
<dbReference type="Gene3D" id="2.60.40.10">
    <property type="entry name" value="Immunoglobulins"/>
    <property type="match status" value="1"/>
</dbReference>
<feature type="chain" id="PRO_5020267879" evidence="2">
    <location>
        <begin position="20"/>
        <end position="490"/>
    </location>
</feature>
<evidence type="ECO:0000313" key="4">
    <source>
        <dbReference type="EMBL" id="TBX68375.1"/>
    </source>
</evidence>
<dbReference type="NCBIfam" id="NF038128">
    <property type="entry name" value="choice_anch_J"/>
    <property type="match status" value="1"/>
</dbReference>
<dbReference type="InterPro" id="IPR036116">
    <property type="entry name" value="FN3_sf"/>
</dbReference>
<dbReference type="Pfam" id="PF00041">
    <property type="entry name" value="fn3"/>
    <property type="match status" value="1"/>
</dbReference>
<dbReference type="AlphaFoldDB" id="A0A4Q9YX38"/>
<name>A0A4Q9YX38_9FLAO</name>
<feature type="domain" description="Fibronectin type-III" evidence="3">
    <location>
        <begin position="160"/>
        <end position="251"/>
    </location>
</feature>
<keyword evidence="5" id="KW-1185">Reference proteome</keyword>
<sequence>MKKTLLYLVLFLGCFTANAQFDCATDAVPIIENGLVSTPNTIDGIYAAGCFSDTVDSNGDPLYGIWYTFTPNANGEVTITSNLPQNVIPNSTDTRLSVFTGSCSNLICYKSNDDTSNTVYLSTLTFPVLSGVTYFIQWDSYFDNSGFDFNFTYTPVSCLKVYTVNAPTNLTDTTATLHWEASLSNPSQYEIEYGVAGFTPGTGTVVSSGTNSVILAGLEAGTIYDYYIRSGCDDTNFSAWTPVNKLIMAKGCPYYSGFDTDEQFAGWTSSGNGNGAYGLGTLSSQSQSPTKFWIFNTGTTGDMDNWLFTPPLFLQAGEAVTVSFWTRCLTSRNLRLTVGSDNTAAAQNTVVWSNSNLINNTYTQVSAPVWTAPQSGVYYFAFNDKTAAAATATLRLDTVNFSSTMLATNGHALTNAVVYPNPTHEVFTVLSQSSVAIENIEIIDLNGRIVKVFTPSEQQQQFSASDLAKGIYILKISSREGKTTCKMVKD</sequence>
<dbReference type="EMBL" id="SJPE01000009">
    <property type="protein sequence ID" value="TBX68375.1"/>
    <property type="molecule type" value="Genomic_DNA"/>
</dbReference>
<evidence type="ECO:0000256" key="2">
    <source>
        <dbReference type="SAM" id="SignalP"/>
    </source>
</evidence>
<protein>
    <submittedName>
        <fullName evidence="4">T9SS type A sorting domain-containing protein</fullName>
    </submittedName>
</protein>
<dbReference type="RefSeq" id="WP_131476219.1">
    <property type="nucleotide sequence ID" value="NZ_SJPE01000009.1"/>
</dbReference>